<dbReference type="AlphaFoldDB" id="A0AAD6R8B3"/>
<dbReference type="Proteomes" id="UP001164929">
    <property type="component" value="Chromosome 3"/>
</dbReference>
<evidence type="ECO:0000256" key="1">
    <source>
        <dbReference type="SAM" id="Phobius"/>
    </source>
</evidence>
<gene>
    <name evidence="2" type="ORF">NC653_008705</name>
</gene>
<keyword evidence="1" id="KW-0472">Membrane</keyword>
<keyword evidence="1" id="KW-0812">Transmembrane</keyword>
<reference evidence="2" key="1">
    <citation type="journal article" date="2023" name="Mol. Ecol. Resour.">
        <title>Chromosome-level genome assembly of a triploid poplar Populus alba 'Berolinensis'.</title>
        <authorList>
            <person name="Chen S."/>
            <person name="Yu Y."/>
            <person name="Wang X."/>
            <person name="Wang S."/>
            <person name="Zhang T."/>
            <person name="Zhou Y."/>
            <person name="He R."/>
            <person name="Meng N."/>
            <person name="Wang Y."/>
            <person name="Liu W."/>
            <person name="Liu Z."/>
            <person name="Liu J."/>
            <person name="Guo Q."/>
            <person name="Huang H."/>
            <person name="Sederoff R.R."/>
            <person name="Wang G."/>
            <person name="Qu G."/>
            <person name="Chen S."/>
        </authorList>
    </citation>
    <scope>NUCLEOTIDE SEQUENCE</scope>
    <source>
        <strain evidence="2">SC-2020</strain>
    </source>
</reference>
<feature type="transmembrane region" description="Helical" evidence="1">
    <location>
        <begin position="86"/>
        <end position="102"/>
    </location>
</feature>
<protein>
    <submittedName>
        <fullName evidence="2">Uncharacterized protein</fullName>
    </submittedName>
</protein>
<proteinExistence type="predicted"/>
<keyword evidence="3" id="KW-1185">Reference proteome</keyword>
<name>A0AAD6R8B3_9ROSI</name>
<evidence type="ECO:0000313" key="2">
    <source>
        <dbReference type="EMBL" id="KAJ7003567.1"/>
    </source>
</evidence>
<accession>A0AAD6R8B3</accession>
<dbReference type="EMBL" id="JAQIZT010000003">
    <property type="protein sequence ID" value="KAJ7003567.1"/>
    <property type="molecule type" value="Genomic_DNA"/>
</dbReference>
<evidence type="ECO:0000313" key="3">
    <source>
        <dbReference type="Proteomes" id="UP001164929"/>
    </source>
</evidence>
<keyword evidence="1" id="KW-1133">Transmembrane helix</keyword>
<feature type="transmembrane region" description="Helical" evidence="1">
    <location>
        <begin position="59"/>
        <end position="80"/>
    </location>
</feature>
<sequence>MQMSSTCKLKYLIRFTISWPVLLESLQFFCVNYTVKLLDRDATQGSGPAAQHPCRKATFLLATMWWAFIFTSVNCRITFYKCVLNSYWNFTIFLFSMVSFRVRKVEFRIRCLLIVGLGEEFRERTPKNTAIESHFNCDQYLLCFPGHFGSSIQKSPCTRDSDVLCAQKKLLRILQAVLDGRRTRKNGNLSVRETLRYD</sequence>
<organism evidence="2 3">
    <name type="scientific">Populus alba x Populus x berolinensis</name>
    <dbReference type="NCBI Taxonomy" id="444605"/>
    <lineage>
        <taxon>Eukaryota</taxon>
        <taxon>Viridiplantae</taxon>
        <taxon>Streptophyta</taxon>
        <taxon>Embryophyta</taxon>
        <taxon>Tracheophyta</taxon>
        <taxon>Spermatophyta</taxon>
        <taxon>Magnoliopsida</taxon>
        <taxon>eudicotyledons</taxon>
        <taxon>Gunneridae</taxon>
        <taxon>Pentapetalae</taxon>
        <taxon>rosids</taxon>
        <taxon>fabids</taxon>
        <taxon>Malpighiales</taxon>
        <taxon>Salicaceae</taxon>
        <taxon>Saliceae</taxon>
        <taxon>Populus</taxon>
    </lineage>
</organism>
<comment type="caution">
    <text evidence="2">The sequence shown here is derived from an EMBL/GenBank/DDBJ whole genome shotgun (WGS) entry which is preliminary data.</text>
</comment>